<organism evidence="3 4">
    <name type="scientific">Anaerorhabdus furcosa</name>
    <dbReference type="NCBI Taxonomy" id="118967"/>
    <lineage>
        <taxon>Bacteria</taxon>
        <taxon>Bacillati</taxon>
        <taxon>Bacillota</taxon>
        <taxon>Erysipelotrichia</taxon>
        <taxon>Erysipelotrichales</taxon>
        <taxon>Erysipelotrichaceae</taxon>
        <taxon>Anaerorhabdus</taxon>
    </lineage>
</organism>
<dbReference type="Proteomes" id="UP000243297">
    <property type="component" value="Unassembled WGS sequence"/>
</dbReference>
<dbReference type="STRING" id="118967.SAMN02745191_1112"/>
<name>A0A1T4LZ01_9FIRM</name>
<dbReference type="CDD" id="cd00093">
    <property type="entry name" value="HTH_XRE"/>
    <property type="match status" value="1"/>
</dbReference>
<evidence type="ECO:0000256" key="1">
    <source>
        <dbReference type="ARBA" id="ARBA00023125"/>
    </source>
</evidence>
<dbReference type="SUPFAM" id="SSF47413">
    <property type="entry name" value="lambda repressor-like DNA-binding domains"/>
    <property type="match status" value="1"/>
</dbReference>
<accession>A0A1T4LZ01</accession>
<protein>
    <submittedName>
        <fullName evidence="3">Putative transcriptional regulator</fullName>
    </submittedName>
</protein>
<reference evidence="4" key="1">
    <citation type="submission" date="2017-02" db="EMBL/GenBank/DDBJ databases">
        <authorList>
            <person name="Varghese N."/>
            <person name="Submissions S."/>
        </authorList>
    </citation>
    <scope>NUCLEOTIDE SEQUENCE [LARGE SCALE GENOMIC DNA]</scope>
    <source>
        <strain evidence="4">ATCC 25662</strain>
    </source>
</reference>
<dbReference type="InterPro" id="IPR010982">
    <property type="entry name" value="Lambda_DNA-bd_dom_sf"/>
</dbReference>
<gene>
    <name evidence="3" type="ORF">SAMN02745191_1112</name>
</gene>
<evidence type="ECO:0000259" key="2">
    <source>
        <dbReference type="PROSITE" id="PS50943"/>
    </source>
</evidence>
<dbReference type="Gene3D" id="1.10.260.40">
    <property type="entry name" value="lambda repressor-like DNA-binding domains"/>
    <property type="match status" value="1"/>
</dbReference>
<proteinExistence type="predicted"/>
<sequence>MDKVSLKSARVNKGLTQEEFAKLMGVHRNTVASWEADSKNMSIQEAEKACDVLDKKFEQIFFG</sequence>
<evidence type="ECO:0000313" key="3">
    <source>
        <dbReference type="EMBL" id="SJZ59876.1"/>
    </source>
</evidence>
<keyword evidence="4" id="KW-1185">Reference proteome</keyword>
<keyword evidence="1" id="KW-0238">DNA-binding</keyword>
<dbReference type="RefSeq" id="WP_078711524.1">
    <property type="nucleotide sequence ID" value="NZ_FUWY01000002.1"/>
</dbReference>
<dbReference type="OrthoDB" id="3831186at2"/>
<dbReference type="EMBL" id="FUWY01000002">
    <property type="protein sequence ID" value="SJZ59876.1"/>
    <property type="molecule type" value="Genomic_DNA"/>
</dbReference>
<dbReference type="PANTHER" id="PTHR46558">
    <property type="entry name" value="TRACRIPTIONAL REGULATORY PROTEIN-RELATED-RELATED"/>
    <property type="match status" value="1"/>
</dbReference>
<dbReference type="SMART" id="SM00530">
    <property type="entry name" value="HTH_XRE"/>
    <property type="match status" value="1"/>
</dbReference>
<dbReference type="InterPro" id="IPR001387">
    <property type="entry name" value="Cro/C1-type_HTH"/>
</dbReference>
<dbReference type="Pfam" id="PF01381">
    <property type="entry name" value="HTH_3"/>
    <property type="match status" value="1"/>
</dbReference>
<dbReference type="AlphaFoldDB" id="A0A1T4LZ01"/>
<evidence type="ECO:0000313" key="4">
    <source>
        <dbReference type="Proteomes" id="UP000243297"/>
    </source>
</evidence>
<dbReference type="PROSITE" id="PS50943">
    <property type="entry name" value="HTH_CROC1"/>
    <property type="match status" value="1"/>
</dbReference>
<dbReference type="PANTHER" id="PTHR46558:SF4">
    <property type="entry name" value="DNA-BIDING PHAGE PROTEIN"/>
    <property type="match status" value="1"/>
</dbReference>
<feature type="domain" description="HTH cro/C1-type" evidence="2">
    <location>
        <begin position="6"/>
        <end position="60"/>
    </location>
</feature>
<dbReference type="GO" id="GO:0003677">
    <property type="term" value="F:DNA binding"/>
    <property type="evidence" value="ECO:0007669"/>
    <property type="project" value="UniProtKB-KW"/>
</dbReference>